<comment type="caution">
    <text evidence="1">The sequence shown here is derived from an EMBL/GenBank/DDBJ whole genome shotgun (WGS) entry which is preliminary data.</text>
</comment>
<keyword evidence="2" id="KW-1185">Reference proteome</keyword>
<reference evidence="1" key="1">
    <citation type="journal article" date="2021" name="Mol. Ecol. Resour.">
        <title>Apolygus lucorum genome provides insights into omnivorousness and mesophyll feeding.</title>
        <authorList>
            <person name="Liu Y."/>
            <person name="Liu H."/>
            <person name="Wang H."/>
            <person name="Huang T."/>
            <person name="Liu B."/>
            <person name="Yang B."/>
            <person name="Yin L."/>
            <person name="Li B."/>
            <person name="Zhang Y."/>
            <person name="Zhang S."/>
            <person name="Jiang F."/>
            <person name="Zhang X."/>
            <person name="Ren Y."/>
            <person name="Wang B."/>
            <person name="Wang S."/>
            <person name="Lu Y."/>
            <person name="Wu K."/>
            <person name="Fan W."/>
            <person name="Wang G."/>
        </authorList>
    </citation>
    <scope>NUCLEOTIDE SEQUENCE</scope>
    <source>
        <strain evidence="1">12Hb</strain>
    </source>
</reference>
<organism evidence="1 2">
    <name type="scientific">Apolygus lucorum</name>
    <name type="common">Small green plant bug</name>
    <name type="synonym">Lygocoris lucorum</name>
    <dbReference type="NCBI Taxonomy" id="248454"/>
    <lineage>
        <taxon>Eukaryota</taxon>
        <taxon>Metazoa</taxon>
        <taxon>Ecdysozoa</taxon>
        <taxon>Arthropoda</taxon>
        <taxon>Hexapoda</taxon>
        <taxon>Insecta</taxon>
        <taxon>Pterygota</taxon>
        <taxon>Neoptera</taxon>
        <taxon>Paraneoptera</taxon>
        <taxon>Hemiptera</taxon>
        <taxon>Heteroptera</taxon>
        <taxon>Panheteroptera</taxon>
        <taxon>Cimicomorpha</taxon>
        <taxon>Miridae</taxon>
        <taxon>Mirini</taxon>
        <taxon>Apolygus</taxon>
    </lineage>
</organism>
<accession>A0A6A4J999</accession>
<dbReference type="OrthoDB" id="10681295at2759"/>
<dbReference type="AlphaFoldDB" id="A0A6A4J999"/>
<proteinExistence type="predicted"/>
<sequence>MVARGNSLLVLVVLGLLAVWTVSVRSQRILPSRPIYMSQGIRYQPLGHPLGSYQIVSHPAVSFPEGGVQIVSHPLGNYQIVTHPAVSYPAGNFEIVGQPAGTYPAGFYQIVTHTAVSHPAMNYPGVGNQLRNRVIRFRPARLQNVPGFPPFSTGNILG</sequence>
<gene>
    <name evidence="1" type="ORF">GE061_019829</name>
</gene>
<protein>
    <submittedName>
        <fullName evidence="1">Uncharacterized protein</fullName>
    </submittedName>
</protein>
<dbReference type="Proteomes" id="UP000466442">
    <property type="component" value="Linkage Group LG9"/>
</dbReference>
<evidence type="ECO:0000313" key="2">
    <source>
        <dbReference type="Proteomes" id="UP000466442"/>
    </source>
</evidence>
<evidence type="ECO:0000313" key="1">
    <source>
        <dbReference type="EMBL" id="KAF6205656.1"/>
    </source>
</evidence>
<dbReference type="EMBL" id="WIXP02000009">
    <property type="protein sequence ID" value="KAF6205656.1"/>
    <property type="molecule type" value="Genomic_DNA"/>
</dbReference>
<name>A0A6A4J999_APOLU</name>